<comment type="similarity">
    <text evidence="1">Belongs to the protein kinase superfamily. STE Ser/Thr protein kinase family. MAP kinase kinase kinase subfamily.</text>
</comment>
<keyword evidence="4 7" id="KW-0547">Nucleotide-binding</keyword>
<feature type="compositionally biased region" description="Low complexity" evidence="8">
    <location>
        <begin position="30"/>
        <end position="40"/>
    </location>
</feature>
<feature type="region of interest" description="Disordered" evidence="8">
    <location>
        <begin position="86"/>
        <end position="105"/>
    </location>
</feature>
<feature type="compositionally biased region" description="Basic residues" evidence="8">
    <location>
        <begin position="43"/>
        <end position="52"/>
    </location>
</feature>
<gene>
    <name evidence="10" type="ORF">WG66_13998</name>
</gene>
<sequence length="1402" mass="159004">MRRHTPTLFSHPENDSVDGEEGTEWGVMQSSRPSFPPSSSINGRHHKTRSKRPFPASPLPPPQPAISSSSVPRYPDVYSQFVKRYRSSGEMDDPRNDPDSHYFHRGLGQLVDAGDSDEDDLSRVSLAGPDGLERIGLLLENDAREPASEKDKERINWQIYFASVLNGDVLRSERARIAVALESSGDNENNIHLSLWLGIRAKIHGRTVEEEKKALEERRLRMVDSVIDDVMSFRVEDGTEPTEALNRVQSVLRRLDVAQSLYPNLKAFYLDKPAATDLTYQSRRDTLITWSTILTSIRHHIDVLKRWTGSETLDVTQPFTSAEVPINVHNRFTVNGQPDGVDGSSFVERMLKEESMQRMFEKGSLVTSYAFVAAARDAQVNLASLIEEMNLPTFEKELEPLISFPTRLAEACLDVRLRYVQKVKDPELLIIDQMIDDLKISIGLACTLKRQYEAFLSPDPNGRWNVPQSISSTYDRKILDAMSTFFRLIHWKLKSGAKSIYFKETEVLDAQWATMNDVSLTVAGGSRLVAEQLCSLTNRLMVRVMNYFDTQVRVPISEDSRNSSSHQRTATEENRSAFEEHLQTNAIAFRTMSDDQKVSWYGKILDSVRLRYRKLQRFARVLTHRFSNSAEYSLEGLHLEQFIDCLVATDHFLVYTNTYEEDGVYIVASNSLSDRPVLVQRMLSEAFNADEVTDNDTSQLAEHAEGDFGLEDDEAQYLLVLSPRHQFIWRGRVMVLELNKIELETKDDRVRLIADGPQRRLALAKQTFSEVFIAVDEQGQPIETTIGLLACLADQQAHLPSVNRELRKIARATVRLAESIVDSVHHVRNSMKMSDGYQELMENWYQFASEHGQHAQKFMDRSSLLRFNRLLIKLAIAWVTFICDDCAPNERKTFKWAVNALEFAFQRTKRNILHLPDDQFQMLRHKVGICITLLMGHFDILGARSTIEAMREKEKQKQEEQRIKAAEVPSAVEDDEGTQPNDGFSLPDAGARKFWERVSRSVQDIEGQRAMVGHEYRILGRVLDTERSEEDRSLVFLASSTSNISIRWQQGRFIGAGAFGSVYLAVNLDSGSLMAVKEIKFQELSGLPNLYSQIRDELSVMEMLHHPNVVEYYGIEVHRDKVYIFEEYCQGGSLAGLLEHGRIEDERIIQVYTMQMLEGLAYLHSRGIVHRDVKPDNILLDHLGVIKFVDFGAAKILAKNQRSMVRSRRGPEVGYTANTPSLGGGLGMNSLTGTPMYMSPEIIKNDKRGRHGAMDIWSMGCVVLEFATGRKPWSNLDNEWAIMFHIGVATQHPPLPEPGQLSSMGIDFIKQCLTIDANRRPTAVELMEHPWMIDFRAALQSYEEEEIANNPPADMPSKAGFENATVARQAAIIQEKEVEEIIRSPSSAAIDIVATPTDTEFS</sequence>
<evidence type="ECO:0000259" key="9">
    <source>
        <dbReference type="PROSITE" id="PS50011"/>
    </source>
</evidence>
<dbReference type="GO" id="GO:0004674">
    <property type="term" value="F:protein serine/threonine kinase activity"/>
    <property type="evidence" value="ECO:0007669"/>
    <property type="project" value="UniProtKB-KW"/>
</dbReference>
<dbReference type="Gene3D" id="1.10.510.10">
    <property type="entry name" value="Transferase(Phosphotransferase) domain 1"/>
    <property type="match status" value="1"/>
</dbReference>
<reference evidence="10 11" key="1">
    <citation type="submission" date="2015-12" db="EMBL/GenBank/DDBJ databases">
        <title>Draft genome sequence of Moniliophthora roreri, the causal agent of frosty pod rot of cacao.</title>
        <authorList>
            <person name="Aime M.C."/>
            <person name="Diaz-Valderrama J.R."/>
            <person name="Kijpornyongpan T."/>
            <person name="Phillips-Mora W."/>
        </authorList>
    </citation>
    <scope>NUCLEOTIDE SEQUENCE [LARGE SCALE GENOMIC DNA]</scope>
    <source>
        <strain evidence="10 11">MCA 2952</strain>
    </source>
</reference>
<name>A0A0W0FAV6_MONRR</name>
<evidence type="ECO:0000256" key="4">
    <source>
        <dbReference type="ARBA" id="ARBA00022741"/>
    </source>
</evidence>
<dbReference type="SUPFAM" id="SSF56112">
    <property type="entry name" value="Protein kinase-like (PK-like)"/>
    <property type="match status" value="1"/>
</dbReference>
<feature type="compositionally biased region" description="Basic and acidic residues" evidence="8">
    <location>
        <begin position="951"/>
        <end position="965"/>
    </location>
</feature>
<dbReference type="GO" id="GO:0038066">
    <property type="term" value="P:p38MAPK cascade"/>
    <property type="evidence" value="ECO:0007669"/>
    <property type="project" value="TreeGrafter"/>
</dbReference>
<dbReference type="CDD" id="cd06626">
    <property type="entry name" value="STKc_MEKK4"/>
    <property type="match status" value="1"/>
</dbReference>
<dbReference type="EMBL" id="LATX01002176">
    <property type="protein sequence ID" value="KTB33380.1"/>
    <property type="molecule type" value="Genomic_DNA"/>
</dbReference>
<evidence type="ECO:0000256" key="5">
    <source>
        <dbReference type="ARBA" id="ARBA00022777"/>
    </source>
</evidence>
<dbReference type="InterPro" id="IPR000719">
    <property type="entry name" value="Prot_kinase_dom"/>
</dbReference>
<protein>
    <submittedName>
        <fullName evidence="10">Putative STE11 protein kinase</fullName>
    </submittedName>
</protein>
<accession>A0A0W0FAV6</accession>
<evidence type="ECO:0000256" key="8">
    <source>
        <dbReference type="SAM" id="MobiDB-lite"/>
    </source>
</evidence>
<evidence type="ECO:0000256" key="6">
    <source>
        <dbReference type="ARBA" id="ARBA00022840"/>
    </source>
</evidence>
<evidence type="ECO:0000256" key="2">
    <source>
        <dbReference type="ARBA" id="ARBA00022527"/>
    </source>
</evidence>
<keyword evidence="6 7" id="KW-0067">ATP-binding</keyword>
<evidence type="ECO:0000256" key="3">
    <source>
        <dbReference type="ARBA" id="ARBA00022679"/>
    </source>
</evidence>
<dbReference type="PROSITE" id="PS50011">
    <property type="entry name" value="PROTEIN_KINASE_DOM"/>
    <property type="match status" value="1"/>
</dbReference>
<feature type="region of interest" description="Disordered" evidence="8">
    <location>
        <begin position="1"/>
        <end position="73"/>
    </location>
</feature>
<evidence type="ECO:0000313" key="10">
    <source>
        <dbReference type="EMBL" id="KTB33380.1"/>
    </source>
</evidence>
<keyword evidence="2" id="KW-0723">Serine/threonine-protein kinase</keyword>
<feature type="compositionally biased region" description="Pro residues" evidence="8">
    <location>
        <begin position="55"/>
        <end position="64"/>
    </location>
</feature>
<keyword evidence="5 10" id="KW-0418">Kinase</keyword>
<keyword evidence="3" id="KW-0808">Transferase</keyword>
<feature type="region of interest" description="Disordered" evidence="8">
    <location>
        <begin position="951"/>
        <end position="988"/>
    </location>
</feature>
<dbReference type="InterPro" id="IPR050538">
    <property type="entry name" value="MAP_kinase_kinase_kinase"/>
</dbReference>
<comment type="caution">
    <text evidence="10">The sequence shown here is derived from an EMBL/GenBank/DDBJ whole genome shotgun (WGS) entry which is preliminary data.</text>
</comment>
<evidence type="ECO:0000256" key="1">
    <source>
        <dbReference type="ARBA" id="ARBA00006529"/>
    </source>
</evidence>
<dbReference type="GO" id="GO:0005524">
    <property type="term" value="F:ATP binding"/>
    <property type="evidence" value="ECO:0007669"/>
    <property type="project" value="UniProtKB-UniRule"/>
</dbReference>
<dbReference type="Pfam" id="PF00069">
    <property type="entry name" value="Pkinase"/>
    <property type="match status" value="1"/>
</dbReference>
<organism evidence="10 11">
    <name type="scientific">Moniliophthora roreri</name>
    <name type="common">Frosty pod rot fungus</name>
    <name type="synonym">Monilia roreri</name>
    <dbReference type="NCBI Taxonomy" id="221103"/>
    <lineage>
        <taxon>Eukaryota</taxon>
        <taxon>Fungi</taxon>
        <taxon>Dikarya</taxon>
        <taxon>Basidiomycota</taxon>
        <taxon>Agaricomycotina</taxon>
        <taxon>Agaricomycetes</taxon>
        <taxon>Agaricomycetidae</taxon>
        <taxon>Agaricales</taxon>
        <taxon>Marasmiineae</taxon>
        <taxon>Marasmiaceae</taxon>
        <taxon>Moniliophthora</taxon>
    </lineage>
</organism>
<feature type="domain" description="Protein kinase" evidence="9">
    <location>
        <begin position="1048"/>
        <end position="1332"/>
    </location>
</feature>
<dbReference type="InterPro" id="IPR008271">
    <property type="entry name" value="Ser/Thr_kinase_AS"/>
</dbReference>
<feature type="binding site" evidence="7">
    <location>
        <position position="1077"/>
    </location>
    <ligand>
        <name>ATP</name>
        <dbReference type="ChEBI" id="CHEBI:30616"/>
    </ligand>
</feature>
<dbReference type="PROSITE" id="PS00108">
    <property type="entry name" value="PROTEIN_KINASE_ST"/>
    <property type="match status" value="1"/>
</dbReference>
<evidence type="ECO:0000313" key="11">
    <source>
        <dbReference type="Proteomes" id="UP000054988"/>
    </source>
</evidence>
<dbReference type="Proteomes" id="UP000054988">
    <property type="component" value="Unassembled WGS sequence"/>
</dbReference>
<dbReference type="PANTHER" id="PTHR48016">
    <property type="entry name" value="MAP KINASE KINASE KINASE SSK2-RELATED-RELATED"/>
    <property type="match status" value="1"/>
</dbReference>
<feature type="compositionally biased region" description="Basic and acidic residues" evidence="8">
    <location>
        <begin position="87"/>
        <end position="102"/>
    </location>
</feature>
<dbReference type="InterPro" id="IPR017441">
    <property type="entry name" value="Protein_kinase_ATP_BS"/>
</dbReference>
<dbReference type="PROSITE" id="PS00107">
    <property type="entry name" value="PROTEIN_KINASE_ATP"/>
    <property type="match status" value="1"/>
</dbReference>
<proteinExistence type="inferred from homology"/>
<dbReference type="eggNOG" id="KOG4645">
    <property type="taxonomic scope" value="Eukaryota"/>
</dbReference>
<dbReference type="SMART" id="SM00220">
    <property type="entry name" value="S_TKc"/>
    <property type="match status" value="1"/>
</dbReference>
<dbReference type="InterPro" id="IPR011009">
    <property type="entry name" value="Kinase-like_dom_sf"/>
</dbReference>
<evidence type="ECO:0000256" key="7">
    <source>
        <dbReference type="PROSITE-ProRule" id="PRU10141"/>
    </source>
</evidence>
<dbReference type="PANTHER" id="PTHR48016:SF32">
    <property type="entry name" value="MITOGEN-ACTIVATED PROTEIN KINASE KINASE KINASE 4"/>
    <property type="match status" value="1"/>
</dbReference>